<feature type="transmembrane region" description="Helical" evidence="8">
    <location>
        <begin position="18"/>
        <end position="34"/>
    </location>
</feature>
<keyword evidence="5 8" id="KW-0812">Transmembrane</keyword>
<feature type="domain" description="Glycosyltransferase RgtA/B/C/D-like" evidence="9">
    <location>
        <begin position="77"/>
        <end position="228"/>
    </location>
</feature>
<name>A0A6P1NN64_9MICC</name>
<keyword evidence="3" id="KW-0328">Glycosyltransferase</keyword>
<evidence type="ECO:0000256" key="4">
    <source>
        <dbReference type="ARBA" id="ARBA00022679"/>
    </source>
</evidence>
<evidence type="ECO:0000259" key="9">
    <source>
        <dbReference type="Pfam" id="PF13231"/>
    </source>
</evidence>
<accession>A0A6P1NN64</accession>
<dbReference type="InterPro" id="IPR050297">
    <property type="entry name" value="LipidA_mod_glycosyltrf_83"/>
</dbReference>
<dbReference type="GO" id="GO:0016763">
    <property type="term" value="F:pentosyltransferase activity"/>
    <property type="evidence" value="ECO:0007669"/>
    <property type="project" value="TreeGrafter"/>
</dbReference>
<organism evidence="11 12">
    <name type="scientific">Pseudarthrobacter psychrotolerans</name>
    <dbReference type="NCBI Taxonomy" id="2697569"/>
    <lineage>
        <taxon>Bacteria</taxon>
        <taxon>Bacillati</taxon>
        <taxon>Actinomycetota</taxon>
        <taxon>Actinomycetes</taxon>
        <taxon>Micrococcales</taxon>
        <taxon>Micrococcaceae</taxon>
        <taxon>Pseudarthrobacter</taxon>
    </lineage>
</organism>
<reference evidence="11 12" key="1">
    <citation type="submission" date="2020-01" db="EMBL/GenBank/DDBJ databases">
        <title>Pseudarthrobacter psychrotolerans sp. nov., isolated from antarctic soil.</title>
        <authorList>
            <person name="Shin Y."/>
            <person name="Park W."/>
        </authorList>
    </citation>
    <scope>NUCLEOTIDE SEQUENCE [LARGE SCALE GENOMIC DNA]</scope>
    <source>
        <strain evidence="11 12">YJ56</strain>
    </source>
</reference>
<dbReference type="Pfam" id="PF13231">
    <property type="entry name" value="PMT_2"/>
    <property type="match status" value="1"/>
</dbReference>
<feature type="transmembrane region" description="Helical" evidence="8">
    <location>
        <begin position="149"/>
        <end position="166"/>
    </location>
</feature>
<keyword evidence="4 11" id="KW-0808">Transferase</keyword>
<feature type="transmembrane region" description="Helical" evidence="8">
    <location>
        <begin position="178"/>
        <end position="203"/>
    </location>
</feature>
<evidence type="ECO:0000256" key="5">
    <source>
        <dbReference type="ARBA" id="ARBA00022692"/>
    </source>
</evidence>
<feature type="transmembrane region" description="Helical" evidence="8">
    <location>
        <begin position="354"/>
        <end position="374"/>
    </location>
</feature>
<dbReference type="PANTHER" id="PTHR33908">
    <property type="entry name" value="MANNOSYLTRANSFERASE YKCB-RELATED"/>
    <property type="match status" value="1"/>
</dbReference>
<evidence type="ECO:0000313" key="12">
    <source>
        <dbReference type="Proteomes" id="UP000464186"/>
    </source>
</evidence>
<feature type="domain" description="Putative mannosyltransferase YkcA/B-like C-terminal" evidence="10">
    <location>
        <begin position="511"/>
        <end position="600"/>
    </location>
</feature>
<feature type="transmembrane region" description="Helical" evidence="8">
    <location>
        <begin position="329"/>
        <end position="348"/>
    </location>
</feature>
<gene>
    <name evidence="11" type="ORF">GU243_09315</name>
</gene>
<sequence length="621" mass="65921">MATNVQALGGTPLKRADAVGLAALVTAAAVMYFWRLDSNGWGNGYYAAAAQAGAADWQAFFFGSSDSGNSITVDKLPASIWLSSLSVRLFGLTSWSLLGPQALLGVGTVVLTYFTVRRHFRHSSAMIAGTVLLLSPAAAMMFRYNNPDALLTFLLTLAMYLMMRASEDGRWRWILGTGAVIGAAFLTKSAQALLLLPALAGVYMYSGPGRAGPRFLQLVTGLAAIAATAGWWLVIAEATRPDARPYAGGSFSNSFVEVLLRQNGLGRILGAAGGGTPGQEAAPPGPFRLIQFSSFGSQGAWLLPAAGLLLVAALILLRRQPRADLRRATLLFSGAWILSYCAIFSFMGGVIHPYYLIAIAPPIAMLIGATWEVLRPAQRWLPYRLVLASAVLMCGVVAFGYLSNSSPLGPVLALVVLAFCLVGCELAVFRLRNRGARRLSLVFLAATCGLGPLLFSASAIASAHTGVSPAASMLGSHTVLDSPDPSLWPDGNSQGIRGSALGHPADAQVVAFLRQADNPASRWAAASPGALNAAQYQLSLELPVMPVGGFNGGTPYPSVSQFSNYVESGDIRYYLVRHDAQDIDAEAEFADEVTDWVRAHFACVRIGDMDVFDLRQRLPNS</sequence>
<evidence type="ECO:0000256" key="7">
    <source>
        <dbReference type="ARBA" id="ARBA00023136"/>
    </source>
</evidence>
<keyword evidence="6 8" id="KW-1133">Transmembrane helix</keyword>
<dbReference type="InterPro" id="IPR056785">
    <property type="entry name" value="YkcA/B-like_C"/>
</dbReference>
<evidence type="ECO:0000256" key="3">
    <source>
        <dbReference type="ARBA" id="ARBA00022676"/>
    </source>
</evidence>
<keyword evidence="7 8" id="KW-0472">Membrane</keyword>
<dbReference type="Proteomes" id="UP000464186">
    <property type="component" value="Chromosome"/>
</dbReference>
<evidence type="ECO:0000256" key="1">
    <source>
        <dbReference type="ARBA" id="ARBA00004651"/>
    </source>
</evidence>
<evidence type="ECO:0000256" key="6">
    <source>
        <dbReference type="ARBA" id="ARBA00022989"/>
    </source>
</evidence>
<feature type="transmembrane region" description="Helical" evidence="8">
    <location>
        <begin position="215"/>
        <end position="235"/>
    </location>
</feature>
<dbReference type="AlphaFoldDB" id="A0A6P1NN64"/>
<dbReference type="EMBL" id="CP047898">
    <property type="protein sequence ID" value="QHK19900.1"/>
    <property type="molecule type" value="Genomic_DNA"/>
</dbReference>
<evidence type="ECO:0000313" key="11">
    <source>
        <dbReference type="EMBL" id="QHK19900.1"/>
    </source>
</evidence>
<protein>
    <submittedName>
        <fullName evidence="11">Phospholipid carrier-dependent glycosyltransferase</fullName>
    </submittedName>
</protein>
<proteinExistence type="predicted"/>
<dbReference type="GO" id="GO:0010041">
    <property type="term" value="P:response to iron(III) ion"/>
    <property type="evidence" value="ECO:0007669"/>
    <property type="project" value="TreeGrafter"/>
</dbReference>
<dbReference type="KEGG" id="psey:GU243_09315"/>
<dbReference type="PANTHER" id="PTHR33908:SF3">
    <property type="entry name" value="UNDECAPRENYL PHOSPHATE-ALPHA-4-AMINO-4-DEOXY-L-ARABINOSE ARABINOSYL TRANSFERASE"/>
    <property type="match status" value="1"/>
</dbReference>
<comment type="subcellular location">
    <subcellularLocation>
        <location evidence="1">Cell membrane</location>
        <topology evidence="1">Multi-pass membrane protein</topology>
    </subcellularLocation>
</comment>
<keyword evidence="12" id="KW-1185">Reference proteome</keyword>
<dbReference type="GO" id="GO:0009103">
    <property type="term" value="P:lipopolysaccharide biosynthetic process"/>
    <property type="evidence" value="ECO:0007669"/>
    <property type="project" value="UniProtKB-ARBA"/>
</dbReference>
<feature type="transmembrane region" description="Helical" evidence="8">
    <location>
        <begin position="89"/>
        <end position="116"/>
    </location>
</feature>
<dbReference type="GO" id="GO:0005886">
    <property type="term" value="C:plasma membrane"/>
    <property type="evidence" value="ECO:0007669"/>
    <property type="project" value="UniProtKB-SubCell"/>
</dbReference>
<evidence type="ECO:0000256" key="8">
    <source>
        <dbReference type="SAM" id="Phobius"/>
    </source>
</evidence>
<feature type="transmembrane region" description="Helical" evidence="8">
    <location>
        <begin position="408"/>
        <end position="429"/>
    </location>
</feature>
<evidence type="ECO:0000256" key="2">
    <source>
        <dbReference type="ARBA" id="ARBA00022475"/>
    </source>
</evidence>
<dbReference type="Pfam" id="PF24878">
    <property type="entry name" value="YkcB_C"/>
    <property type="match status" value="1"/>
</dbReference>
<keyword evidence="2" id="KW-1003">Cell membrane</keyword>
<feature type="transmembrane region" description="Helical" evidence="8">
    <location>
        <begin position="299"/>
        <end position="317"/>
    </location>
</feature>
<feature type="transmembrane region" description="Helical" evidence="8">
    <location>
        <begin position="441"/>
        <end position="463"/>
    </location>
</feature>
<evidence type="ECO:0000259" key="10">
    <source>
        <dbReference type="Pfam" id="PF24878"/>
    </source>
</evidence>
<dbReference type="InterPro" id="IPR038731">
    <property type="entry name" value="RgtA/B/C-like"/>
</dbReference>
<feature type="transmembrane region" description="Helical" evidence="8">
    <location>
        <begin position="381"/>
        <end position="402"/>
    </location>
</feature>